<dbReference type="OrthoDB" id="1492324at2"/>
<keyword evidence="3" id="KW-1185">Reference proteome</keyword>
<keyword evidence="2" id="KW-0540">Nuclease</keyword>
<dbReference type="Proteomes" id="UP000220102">
    <property type="component" value="Unassembled WGS sequence"/>
</dbReference>
<name>A0A2A8D3F7_9BACT</name>
<dbReference type="SUPFAM" id="SSF51658">
    <property type="entry name" value="Xylose isomerase-like"/>
    <property type="match status" value="1"/>
</dbReference>
<organism evidence="2 3">
    <name type="scientific">Longibacter salinarum</name>
    <dbReference type="NCBI Taxonomy" id="1850348"/>
    <lineage>
        <taxon>Bacteria</taxon>
        <taxon>Pseudomonadati</taxon>
        <taxon>Rhodothermota</taxon>
        <taxon>Rhodothermia</taxon>
        <taxon>Rhodothermales</taxon>
        <taxon>Salisaetaceae</taxon>
        <taxon>Longibacter</taxon>
    </lineage>
</organism>
<accession>A0A2A8D3F7</accession>
<dbReference type="Gene3D" id="3.20.20.150">
    <property type="entry name" value="Divalent-metal-dependent TIM barrel enzymes"/>
    <property type="match status" value="1"/>
</dbReference>
<dbReference type="EMBL" id="PDEQ01000001">
    <property type="protein sequence ID" value="PEN15414.1"/>
    <property type="molecule type" value="Genomic_DNA"/>
</dbReference>
<dbReference type="InterPro" id="IPR036237">
    <property type="entry name" value="Xyl_isomerase-like_sf"/>
</dbReference>
<proteinExistence type="predicted"/>
<evidence type="ECO:0000313" key="3">
    <source>
        <dbReference type="Proteomes" id="UP000220102"/>
    </source>
</evidence>
<evidence type="ECO:0000313" key="2">
    <source>
        <dbReference type="EMBL" id="PEN15414.1"/>
    </source>
</evidence>
<comment type="caution">
    <text evidence="2">The sequence shown here is derived from an EMBL/GenBank/DDBJ whole genome shotgun (WGS) entry which is preliminary data.</text>
</comment>
<dbReference type="GO" id="GO:0004519">
    <property type="term" value="F:endonuclease activity"/>
    <property type="evidence" value="ECO:0007669"/>
    <property type="project" value="UniProtKB-KW"/>
</dbReference>
<protein>
    <submittedName>
        <fullName evidence="2">AP endonuclease</fullName>
    </submittedName>
</protein>
<dbReference type="Pfam" id="PF01261">
    <property type="entry name" value="AP_endonuc_2"/>
    <property type="match status" value="1"/>
</dbReference>
<dbReference type="InterPro" id="IPR050312">
    <property type="entry name" value="IolE/XylAMocC-like"/>
</dbReference>
<sequence>MLPVWLTDTVTNDLGRALHYTELWGLEGVELRTVGGAEDRVPRVNESKISNALESSGKFLSAIVPSMFEGPVSDTAAWMNDLVTFDETLNFCDRLRCPRVVIPPFAAEEDVSFDRMADALRRAGARAEAHDVLVCVHHGTETGCRTGVELASLLAMVDHPNVRATWDPVASLRAGERPAEGLEALGERIAHVRCADGRITDGYWEDTAFGEGDIDWFHQLRGLYSVGYVGSLSLEVYVEPRPKYGLRAATTLIHMIRDVQREAV</sequence>
<dbReference type="InterPro" id="IPR013022">
    <property type="entry name" value="Xyl_isomerase-like_TIM-brl"/>
</dbReference>
<keyword evidence="2" id="KW-0255">Endonuclease</keyword>
<reference evidence="2 3" key="1">
    <citation type="submission" date="2017-10" db="EMBL/GenBank/DDBJ databases">
        <title>Draft genome of Longibacter Salinarum.</title>
        <authorList>
            <person name="Goh K.M."/>
            <person name="Shamsir M.S."/>
            <person name="Lim S.W."/>
        </authorList>
    </citation>
    <scope>NUCLEOTIDE SEQUENCE [LARGE SCALE GENOMIC DNA]</scope>
    <source>
        <strain evidence="2 3">KCTC 52045</strain>
    </source>
</reference>
<feature type="domain" description="Xylose isomerase-like TIM barrel" evidence="1">
    <location>
        <begin position="24"/>
        <end position="242"/>
    </location>
</feature>
<keyword evidence="2" id="KW-0378">Hydrolase</keyword>
<dbReference type="PANTHER" id="PTHR12110">
    <property type="entry name" value="HYDROXYPYRUVATE ISOMERASE"/>
    <property type="match status" value="1"/>
</dbReference>
<gene>
    <name evidence="2" type="ORF">CRI94_03320</name>
</gene>
<evidence type="ECO:0000259" key="1">
    <source>
        <dbReference type="Pfam" id="PF01261"/>
    </source>
</evidence>
<dbReference type="AlphaFoldDB" id="A0A2A8D3F7"/>